<organism evidence="2 3">
    <name type="scientific">Corvus moneduloides</name>
    <name type="common">New Caledonian crow</name>
    <dbReference type="NCBI Taxonomy" id="1196302"/>
    <lineage>
        <taxon>Eukaryota</taxon>
        <taxon>Metazoa</taxon>
        <taxon>Chordata</taxon>
        <taxon>Craniata</taxon>
        <taxon>Vertebrata</taxon>
        <taxon>Euteleostomi</taxon>
        <taxon>Archelosauria</taxon>
        <taxon>Archosauria</taxon>
        <taxon>Dinosauria</taxon>
        <taxon>Saurischia</taxon>
        <taxon>Theropoda</taxon>
        <taxon>Coelurosauria</taxon>
        <taxon>Aves</taxon>
        <taxon>Neognathae</taxon>
        <taxon>Neoaves</taxon>
        <taxon>Telluraves</taxon>
        <taxon>Australaves</taxon>
        <taxon>Passeriformes</taxon>
        <taxon>Corvoidea</taxon>
        <taxon>Corvidae</taxon>
        <taxon>Corvus</taxon>
    </lineage>
</organism>
<dbReference type="PANTHER" id="PTHR16757:SF1">
    <property type="entry name" value="DENDRIN"/>
    <property type="match status" value="1"/>
</dbReference>
<feature type="compositionally biased region" description="Gly residues" evidence="1">
    <location>
        <begin position="1"/>
        <end position="16"/>
    </location>
</feature>
<feature type="region of interest" description="Disordered" evidence="1">
    <location>
        <begin position="1"/>
        <end position="110"/>
    </location>
</feature>
<keyword evidence="3" id="KW-1185">Reference proteome</keyword>
<sequence>MGQRQGPGGTWGPSGGHHGERGVSGRGRGRFKGGSWTLGSRGGDGGGRGQLGRRGLQPVPTGEARGPAVLSEAHSWRGGDGRAGGPVPASPGVRQRLQSEVREPGRYRGARGTRGGCAGCHAAAGGLLSSARSPRGLQRLVPNPPSPACRRGGRDPAGGGGGGTYTQATRHPWEGRWGPRGAPVSRPPGGHPASRWHRGGHGVPGSARAAGGCAWAGAWLRRGSGEPPAAGTPLSAGAMLGGPERGAGRLRICERTKLVLVEIDTVALGTAGWGARPATHPSRPSLPVSVLQVPGEALCGRAGPPLAPGALQPSLSPAGLHHPAPGAPHPLPPPAPRARGALPSGWSHTLPRAATEAKHRWPRGMQLSPGEPGTPRHCQTLPRAAAGRERVPGRGRGRRGTGGHVLIDATRVVVRAQYVPPPQRQLVRYAKGSPGPGTPPRSPSVPPGAVSPSAAPSPPREPSGSPRSPWRSPGGCRGPRGRLPPRRPVLYAQALREAVSRIRRHTAPDSDSDAEGSVGGSRQRLCRDPRAYSVWAHPRDIPGVQTPSPLWCRGQSEVPGVPAGTAVRHDTGGTCQLPPYPP</sequence>
<feature type="compositionally biased region" description="Gly residues" evidence="1">
    <location>
        <begin position="155"/>
        <end position="164"/>
    </location>
</feature>
<feature type="compositionally biased region" description="Basic and acidic residues" evidence="1">
    <location>
        <begin position="97"/>
        <end position="106"/>
    </location>
</feature>
<accession>A0A8U7P1T0</accession>
<evidence type="ECO:0000256" key="1">
    <source>
        <dbReference type="SAM" id="MobiDB-lite"/>
    </source>
</evidence>
<protein>
    <submittedName>
        <fullName evidence="2">Uncharacterized protein</fullName>
    </submittedName>
</protein>
<evidence type="ECO:0000313" key="3">
    <source>
        <dbReference type="Proteomes" id="UP000694553"/>
    </source>
</evidence>
<feature type="compositionally biased region" description="Low complexity" evidence="1">
    <location>
        <begin position="304"/>
        <end position="324"/>
    </location>
</feature>
<feature type="compositionally biased region" description="Gly residues" evidence="1">
    <location>
        <begin position="40"/>
        <end position="52"/>
    </location>
</feature>
<feature type="region of interest" description="Disordered" evidence="1">
    <location>
        <begin position="562"/>
        <end position="582"/>
    </location>
</feature>
<feature type="region of interest" description="Disordered" evidence="1">
    <location>
        <begin position="131"/>
        <end position="193"/>
    </location>
</feature>
<name>A0A8U7P1T0_CORMO</name>
<dbReference type="InterPro" id="IPR026500">
    <property type="entry name" value="Dendrin"/>
</dbReference>
<proteinExistence type="predicted"/>
<dbReference type="Ensembl" id="ENSCMUT00000034415.1">
    <property type="protein sequence ID" value="ENSCMUP00000031110.1"/>
    <property type="gene ID" value="ENSCMUG00000017733.1"/>
</dbReference>
<dbReference type="Pfam" id="PF15498">
    <property type="entry name" value="Dendrin"/>
    <property type="match status" value="1"/>
</dbReference>
<feature type="compositionally biased region" description="Pro residues" evidence="1">
    <location>
        <begin position="436"/>
        <end position="446"/>
    </location>
</feature>
<feature type="compositionally biased region" description="Pro residues" evidence="1">
    <location>
        <begin position="325"/>
        <end position="336"/>
    </location>
</feature>
<dbReference type="OMA" id="PASRWHR"/>
<reference evidence="3" key="1">
    <citation type="submission" date="2019-10" db="EMBL/GenBank/DDBJ databases">
        <title>Corvus moneduloides (New Caledonian crow) genome, bCorMon1, primary haplotype.</title>
        <authorList>
            <person name="Rutz C."/>
            <person name="Fungtammasan C."/>
            <person name="Mountcastle J."/>
            <person name="Formenti G."/>
            <person name="Chow W."/>
            <person name="Howe K."/>
            <person name="Steele M.P."/>
            <person name="Fernandes J."/>
            <person name="Gilbert M.T.P."/>
            <person name="Fedrigo O."/>
            <person name="Jarvis E.D."/>
            <person name="Gemmell N."/>
        </authorList>
    </citation>
    <scope>NUCLEOTIDE SEQUENCE [LARGE SCALE GENOMIC DNA]</scope>
</reference>
<feature type="region of interest" description="Disordered" evidence="1">
    <location>
        <begin position="304"/>
        <end position="404"/>
    </location>
</feature>
<reference evidence="2" key="2">
    <citation type="submission" date="2025-08" db="UniProtKB">
        <authorList>
            <consortium name="Ensembl"/>
        </authorList>
    </citation>
    <scope>IDENTIFICATION</scope>
</reference>
<reference evidence="2" key="3">
    <citation type="submission" date="2025-09" db="UniProtKB">
        <authorList>
            <consortium name="Ensembl"/>
        </authorList>
    </citation>
    <scope>IDENTIFICATION</scope>
</reference>
<feature type="region of interest" description="Disordered" evidence="1">
    <location>
        <begin position="424"/>
        <end position="525"/>
    </location>
</feature>
<dbReference type="AlphaFoldDB" id="A0A8U7P1T0"/>
<dbReference type="Proteomes" id="UP000694553">
    <property type="component" value="Unassembled WGS sequence"/>
</dbReference>
<feature type="compositionally biased region" description="Low complexity" evidence="1">
    <location>
        <begin position="462"/>
        <end position="474"/>
    </location>
</feature>
<dbReference type="PANTHER" id="PTHR16757">
    <property type="entry name" value="DENDRIN"/>
    <property type="match status" value="1"/>
</dbReference>
<evidence type="ECO:0000313" key="2">
    <source>
        <dbReference type="Ensembl" id="ENSCMUP00000031110.1"/>
    </source>
</evidence>